<dbReference type="EnsemblProtists" id="EOD16573">
    <property type="protein sequence ID" value="EOD16573"/>
    <property type="gene ID" value="EMIHUDRAFT_118959"/>
</dbReference>
<dbReference type="PaxDb" id="2903-EOD16573"/>
<dbReference type="Pfam" id="PF01124">
    <property type="entry name" value="MAPEG"/>
    <property type="match status" value="1"/>
</dbReference>
<dbReference type="InterPro" id="IPR001129">
    <property type="entry name" value="Membr-assoc_MAPEG"/>
</dbReference>
<dbReference type="PANTHER" id="PTHR35371">
    <property type="entry name" value="INNER MEMBRANE PROTEIN"/>
    <property type="match status" value="1"/>
</dbReference>
<keyword evidence="3 5" id="KW-1133">Transmembrane helix</keyword>
<dbReference type="InterPro" id="IPR023352">
    <property type="entry name" value="MAPEG-like_dom_sf"/>
</dbReference>
<dbReference type="Proteomes" id="UP000013827">
    <property type="component" value="Unassembled WGS sequence"/>
</dbReference>
<feature type="transmembrane region" description="Helical" evidence="5">
    <location>
        <begin position="138"/>
        <end position="159"/>
    </location>
</feature>
<dbReference type="RefSeq" id="XP_005769002.1">
    <property type="nucleotide sequence ID" value="XM_005768945.1"/>
</dbReference>
<feature type="transmembrane region" description="Helical" evidence="5">
    <location>
        <begin position="171"/>
        <end position="197"/>
    </location>
</feature>
<dbReference type="EnsemblProtists" id="EOD42051">
    <property type="protein sequence ID" value="EOD42051"/>
    <property type="gene ID" value="EMIHUDRAFT_194740"/>
</dbReference>
<evidence type="ECO:0000256" key="5">
    <source>
        <dbReference type="SAM" id="Phobius"/>
    </source>
</evidence>
<comment type="subcellular location">
    <subcellularLocation>
        <location evidence="1">Membrane</location>
    </subcellularLocation>
</comment>
<name>A0A0D3L216_EMIH1</name>
<dbReference type="Gene3D" id="1.20.120.550">
    <property type="entry name" value="Membrane associated eicosanoid/glutathione metabolism-like domain"/>
    <property type="match status" value="1"/>
</dbReference>
<keyword evidence="4 5" id="KW-0472">Membrane</keyword>
<dbReference type="SUPFAM" id="SSF161084">
    <property type="entry name" value="MAPEG domain-like"/>
    <property type="match status" value="1"/>
</dbReference>
<dbReference type="GeneID" id="17262721"/>
<evidence type="ECO:0000313" key="6">
    <source>
        <dbReference type="EnsemblProtists" id="EOD42051"/>
    </source>
</evidence>
<dbReference type="KEGG" id="ehx:EMIHUDRAFT_194740"/>
<dbReference type="OMA" id="YHIFHAL"/>
<sequence>MVFGIGSLSGGFVKLNALFPPIIAVAAASLRWFVASSASEMVLAALPVPVEKVPFLVAASLPALIFISGLLPIMGLAAAKPDGYDNRHPRLMKTAESLMPKYPLNFRLQSAHNNTIEMVAMAAPAFFVAHALGLNQLLFAKLSVLLLLVRLVYIPLYALDSDAARTTAFVMGAFSIFSIGFGAIFPSTVLTLFGIAAQA</sequence>
<dbReference type="AlphaFoldDB" id="A0A0D3L216"/>
<keyword evidence="2 5" id="KW-0812">Transmembrane</keyword>
<evidence type="ECO:0008006" key="8">
    <source>
        <dbReference type="Google" id="ProtNLM"/>
    </source>
</evidence>
<accession>A0A0D3L216</accession>
<keyword evidence="7" id="KW-1185">Reference proteome</keyword>
<evidence type="ECO:0000256" key="3">
    <source>
        <dbReference type="ARBA" id="ARBA00022989"/>
    </source>
</evidence>
<dbReference type="RefSeq" id="XP_005794480.1">
    <property type="nucleotide sequence ID" value="XM_005794423.1"/>
</dbReference>
<evidence type="ECO:0000256" key="2">
    <source>
        <dbReference type="ARBA" id="ARBA00022692"/>
    </source>
</evidence>
<protein>
    <recommendedName>
        <fullName evidence="8">MAPEG family protein</fullName>
    </recommendedName>
</protein>
<evidence type="ECO:0000256" key="4">
    <source>
        <dbReference type="ARBA" id="ARBA00023136"/>
    </source>
</evidence>
<feature type="transmembrane region" description="Helical" evidence="5">
    <location>
        <begin position="53"/>
        <end position="79"/>
    </location>
</feature>
<dbReference type="PANTHER" id="PTHR35371:SF1">
    <property type="entry name" value="BLR7753 PROTEIN"/>
    <property type="match status" value="1"/>
</dbReference>
<proteinExistence type="predicted"/>
<reference evidence="7" key="1">
    <citation type="journal article" date="2013" name="Nature">
        <title>Pan genome of the phytoplankton Emiliania underpins its global distribution.</title>
        <authorList>
            <person name="Read B.A."/>
            <person name="Kegel J."/>
            <person name="Klute M.J."/>
            <person name="Kuo A."/>
            <person name="Lefebvre S.C."/>
            <person name="Maumus F."/>
            <person name="Mayer C."/>
            <person name="Miller J."/>
            <person name="Monier A."/>
            <person name="Salamov A."/>
            <person name="Young J."/>
            <person name="Aguilar M."/>
            <person name="Claverie J.M."/>
            <person name="Frickenhaus S."/>
            <person name="Gonzalez K."/>
            <person name="Herman E.K."/>
            <person name="Lin Y.C."/>
            <person name="Napier J."/>
            <person name="Ogata H."/>
            <person name="Sarno A.F."/>
            <person name="Shmutz J."/>
            <person name="Schroeder D."/>
            <person name="de Vargas C."/>
            <person name="Verret F."/>
            <person name="von Dassow P."/>
            <person name="Valentin K."/>
            <person name="Van de Peer Y."/>
            <person name="Wheeler G."/>
            <person name="Dacks J.B."/>
            <person name="Delwiche C.F."/>
            <person name="Dyhrman S.T."/>
            <person name="Glockner G."/>
            <person name="John U."/>
            <person name="Richards T."/>
            <person name="Worden A.Z."/>
            <person name="Zhang X."/>
            <person name="Grigoriev I.V."/>
            <person name="Allen A.E."/>
            <person name="Bidle K."/>
            <person name="Borodovsky M."/>
            <person name="Bowler C."/>
            <person name="Brownlee C."/>
            <person name="Cock J.M."/>
            <person name="Elias M."/>
            <person name="Gladyshev V.N."/>
            <person name="Groth M."/>
            <person name="Guda C."/>
            <person name="Hadaegh A."/>
            <person name="Iglesias-Rodriguez M.D."/>
            <person name="Jenkins J."/>
            <person name="Jones B.M."/>
            <person name="Lawson T."/>
            <person name="Leese F."/>
            <person name="Lindquist E."/>
            <person name="Lobanov A."/>
            <person name="Lomsadze A."/>
            <person name="Malik S.B."/>
            <person name="Marsh M.E."/>
            <person name="Mackinder L."/>
            <person name="Mock T."/>
            <person name="Mueller-Roeber B."/>
            <person name="Pagarete A."/>
            <person name="Parker M."/>
            <person name="Probert I."/>
            <person name="Quesneville H."/>
            <person name="Raines C."/>
            <person name="Rensing S.A."/>
            <person name="Riano-Pachon D.M."/>
            <person name="Richier S."/>
            <person name="Rokitta S."/>
            <person name="Shiraiwa Y."/>
            <person name="Soanes D.M."/>
            <person name="van der Giezen M."/>
            <person name="Wahlund T.M."/>
            <person name="Williams B."/>
            <person name="Wilson W."/>
            <person name="Wolfe G."/>
            <person name="Wurch L.L."/>
        </authorList>
    </citation>
    <scope>NUCLEOTIDE SEQUENCE</scope>
</reference>
<feature type="transmembrane region" description="Helical" evidence="5">
    <location>
        <begin position="12"/>
        <end position="33"/>
    </location>
</feature>
<organism evidence="6 7">
    <name type="scientific">Emiliania huxleyi (strain CCMP1516)</name>
    <dbReference type="NCBI Taxonomy" id="280463"/>
    <lineage>
        <taxon>Eukaryota</taxon>
        <taxon>Haptista</taxon>
        <taxon>Haptophyta</taxon>
        <taxon>Prymnesiophyceae</taxon>
        <taxon>Isochrysidales</taxon>
        <taxon>Noelaerhabdaceae</taxon>
        <taxon>Emiliania</taxon>
    </lineage>
</organism>
<reference evidence="6" key="2">
    <citation type="submission" date="2024-10" db="UniProtKB">
        <authorList>
            <consortium name="EnsemblProtists"/>
        </authorList>
    </citation>
    <scope>IDENTIFICATION</scope>
</reference>
<dbReference type="HOGENOM" id="CLU_1374444_0_0_1"/>
<evidence type="ECO:0000256" key="1">
    <source>
        <dbReference type="ARBA" id="ARBA00004370"/>
    </source>
</evidence>
<dbReference type="GeneID" id="17287321"/>
<dbReference type="GO" id="GO:0016020">
    <property type="term" value="C:membrane"/>
    <property type="evidence" value="ECO:0007669"/>
    <property type="project" value="UniProtKB-SubCell"/>
</dbReference>
<dbReference type="KEGG" id="ehx:EMIHUDRAFT_118959"/>
<evidence type="ECO:0000313" key="7">
    <source>
        <dbReference type="Proteomes" id="UP000013827"/>
    </source>
</evidence>